<keyword evidence="12" id="KW-1185">Reference proteome</keyword>
<dbReference type="GO" id="GO:0098046">
    <property type="term" value="C:type V protein secretion system complex"/>
    <property type="evidence" value="ECO:0007669"/>
    <property type="project" value="TreeGrafter"/>
</dbReference>
<dbReference type="Pfam" id="PF08479">
    <property type="entry name" value="POTRA_2"/>
    <property type="match status" value="1"/>
</dbReference>
<gene>
    <name evidence="11" type="ORF">EZ216_13580</name>
</gene>
<dbReference type="InterPro" id="IPR013686">
    <property type="entry name" value="Polypept-transport_assoc_ShlB"/>
</dbReference>
<keyword evidence="8" id="KW-0998">Cell outer membrane</keyword>
<evidence type="ECO:0000256" key="4">
    <source>
        <dbReference type="ARBA" id="ARBA00022452"/>
    </source>
</evidence>
<name>A0A4Z0BNX7_9BURK</name>
<accession>A0A4Z0BNX7</accession>
<feature type="chain" id="PRO_5021303282" evidence="9">
    <location>
        <begin position="21"/>
        <end position="560"/>
    </location>
</feature>
<dbReference type="OrthoDB" id="572300at2"/>
<dbReference type="PANTHER" id="PTHR34597">
    <property type="entry name" value="SLR1661 PROTEIN"/>
    <property type="match status" value="1"/>
</dbReference>
<evidence type="ECO:0000256" key="2">
    <source>
        <dbReference type="ARBA" id="ARBA00009055"/>
    </source>
</evidence>
<evidence type="ECO:0000313" key="11">
    <source>
        <dbReference type="EMBL" id="TFZ00134.1"/>
    </source>
</evidence>
<evidence type="ECO:0000256" key="1">
    <source>
        <dbReference type="ARBA" id="ARBA00004442"/>
    </source>
</evidence>
<feature type="signal peptide" evidence="9">
    <location>
        <begin position="1"/>
        <end position="20"/>
    </location>
</feature>
<dbReference type="GO" id="GO:0046819">
    <property type="term" value="P:protein secretion by the type V secretion system"/>
    <property type="evidence" value="ECO:0007669"/>
    <property type="project" value="TreeGrafter"/>
</dbReference>
<keyword evidence="9" id="KW-0732">Signal</keyword>
<protein>
    <submittedName>
        <fullName evidence="11">ShlB/FhaC/HecB family hemolysin secretion/activation protein</fullName>
    </submittedName>
</protein>
<evidence type="ECO:0000256" key="8">
    <source>
        <dbReference type="ARBA" id="ARBA00023237"/>
    </source>
</evidence>
<evidence type="ECO:0000256" key="9">
    <source>
        <dbReference type="SAM" id="SignalP"/>
    </source>
</evidence>
<dbReference type="RefSeq" id="WP_135250321.1">
    <property type="nucleotide sequence ID" value="NZ_SMLK01000004.1"/>
</dbReference>
<comment type="caution">
    <text evidence="11">The sequence shown here is derived from an EMBL/GenBank/DDBJ whole genome shotgun (WGS) entry which is preliminary data.</text>
</comment>
<dbReference type="PROSITE" id="PS51779">
    <property type="entry name" value="POTRA"/>
    <property type="match status" value="1"/>
</dbReference>
<evidence type="ECO:0000256" key="3">
    <source>
        <dbReference type="ARBA" id="ARBA00022448"/>
    </source>
</evidence>
<dbReference type="Gene3D" id="2.40.160.50">
    <property type="entry name" value="membrane protein fhac: a member of the omp85/tpsb transporter family"/>
    <property type="match status" value="1"/>
</dbReference>
<keyword evidence="3" id="KW-0813">Transport</keyword>
<reference evidence="11 12" key="1">
    <citation type="submission" date="2019-03" db="EMBL/GenBank/DDBJ databases">
        <title>Ramlibacter sp. 18x22-1, whole genome shotgun sequence.</title>
        <authorList>
            <person name="Zhang X."/>
            <person name="Feng G."/>
            <person name="Zhu H."/>
        </authorList>
    </citation>
    <scope>NUCLEOTIDE SEQUENCE [LARGE SCALE GENOMIC DNA]</scope>
    <source>
        <strain evidence="11 12">18x22-1</strain>
    </source>
</reference>
<proteinExistence type="inferred from homology"/>
<dbReference type="InterPro" id="IPR051544">
    <property type="entry name" value="TPS_OM_transporter"/>
</dbReference>
<feature type="domain" description="POTRA" evidence="10">
    <location>
        <begin position="67"/>
        <end position="142"/>
    </location>
</feature>
<dbReference type="InterPro" id="IPR034746">
    <property type="entry name" value="POTRA"/>
</dbReference>
<keyword evidence="6" id="KW-0653">Protein transport</keyword>
<sequence length="560" mass="57975">MTSIRLSPALALALAGHALAQTPPTAGDVLRQATPPAAPAAPAPALPTIAPLPAPMKALPGDGGKAVPVRSVRVEGNRVIATDVLQAQVQDAAGKPMTLAQMEELATRLTRYYRAQGYFVARAYVPAQDLTDGQLVVRVVEGNYGRFVLDNRSLVRDDVVQGLLDDVKDSDIVSLDTLERAMLIINDTPGVQVVKADVLPGQKVGTSDFAIGTTATAPYDGFVLADNHGSRYTGRERVTFGANWNSPTGRGDRLGATGLASTNGNLLNARVAYSALARSDGTRIEGAVGRTTYSLGDVYSALGARGTADSYELSATHPWKRTRNASVELGAGLVHRDLRDEVGATATSTRKTSDALVLRASTNRTHGVFGMDGITAASATVTFGTLHFRDAAAGALDAAGAQTAGSWSKLNLAATRVSALPSRLQLTTGVRAQHVLNGRNLDGSERLTVSGVGGVPAYPLGELAGDNALVAQAELAAPLGTVGDARVQGTVFADWGLARAAHPINAAGQTRQIADAGVGLNVGYGNSLLRVALATRVHGGAPTSEPAPRTRLLVQAGLTF</sequence>
<dbReference type="GO" id="GO:0009279">
    <property type="term" value="C:cell outer membrane"/>
    <property type="evidence" value="ECO:0007669"/>
    <property type="project" value="UniProtKB-SubCell"/>
</dbReference>
<organism evidence="11 12">
    <name type="scientific">Ramlibacter humi</name>
    <dbReference type="NCBI Taxonomy" id="2530451"/>
    <lineage>
        <taxon>Bacteria</taxon>
        <taxon>Pseudomonadati</taxon>
        <taxon>Pseudomonadota</taxon>
        <taxon>Betaproteobacteria</taxon>
        <taxon>Burkholderiales</taxon>
        <taxon>Comamonadaceae</taxon>
        <taxon>Ramlibacter</taxon>
    </lineage>
</organism>
<dbReference type="Gene3D" id="3.10.20.310">
    <property type="entry name" value="membrane protein fhac"/>
    <property type="match status" value="1"/>
</dbReference>
<evidence type="ECO:0000313" key="12">
    <source>
        <dbReference type="Proteomes" id="UP000297839"/>
    </source>
</evidence>
<dbReference type="GO" id="GO:0008320">
    <property type="term" value="F:protein transmembrane transporter activity"/>
    <property type="evidence" value="ECO:0007669"/>
    <property type="project" value="TreeGrafter"/>
</dbReference>
<evidence type="ECO:0000256" key="5">
    <source>
        <dbReference type="ARBA" id="ARBA00022692"/>
    </source>
</evidence>
<dbReference type="InterPro" id="IPR005565">
    <property type="entry name" value="Hemolysn_activator_HlyB_C"/>
</dbReference>
<comment type="subcellular location">
    <subcellularLocation>
        <location evidence="1">Cell outer membrane</location>
    </subcellularLocation>
</comment>
<dbReference type="PANTHER" id="PTHR34597:SF1">
    <property type="entry name" value="HEME_HEMOPEXIN TRANSPORTER PROTEIN HUXB"/>
    <property type="match status" value="1"/>
</dbReference>
<evidence type="ECO:0000256" key="7">
    <source>
        <dbReference type="ARBA" id="ARBA00023136"/>
    </source>
</evidence>
<keyword evidence="7" id="KW-0472">Membrane</keyword>
<keyword evidence="5" id="KW-0812">Transmembrane</keyword>
<dbReference type="Pfam" id="PF03865">
    <property type="entry name" value="ShlB"/>
    <property type="match status" value="1"/>
</dbReference>
<dbReference type="EMBL" id="SMLK01000004">
    <property type="protein sequence ID" value="TFZ00134.1"/>
    <property type="molecule type" value="Genomic_DNA"/>
</dbReference>
<dbReference type="Proteomes" id="UP000297839">
    <property type="component" value="Unassembled WGS sequence"/>
</dbReference>
<evidence type="ECO:0000256" key="6">
    <source>
        <dbReference type="ARBA" id="ARBA00022927"/>
    </source>
</evidence>
<keyword evidence="4" id="KW-1134">Transmembrane beta strand</keyword>
<comment type="similarity">
    <text evidence="2">Belongs to the TPS (TC 1.B.20) family.</text>
</comment>
<dbReference type="AlphaFoldDB" id="A0A4Z0BNX7"/>
<evidence type="ECO:0000259" key="10">
    <source>
        <dbReference type="PROSITE" id="PS51779"/>
    </source>
</evidence>